<keyword evidence="3" id="KW-1185">Reference proteome</keyword>
<feature type="compositionally biased region" description="Basic residues" evidence="1">
    <location>
        <begin position="10"/>
        <end position="34"/>
    </location>
</feature>
<evidence type="ECO:0000313" key="2">
    <source>
        <dbReference type="EMBL" id="PLW16026.1"/>
    </source>
</evidence>
<dbReference type="Proteomes" id="UP000235388">
    <property type="component" value="Unassembled WGS sequence"/>
</dbReference>
<comment type="caution">
    <text evidence="2">The sequence shown here is derived from an EMBL/GenBank/DDBJ whole genome shotgun (WGS) entry which is preliminary data.</text>
</comment>
<sequence length="99" mass="9899">MGLDSGTPKGRAHAPPKSLKKGVRGLHAFPHRRANPCTPSPACRTPTNGLRVTRVDGATFGKVRASGRLPGPSGGAPMAGAVSARPGAVSKAPKGAIEG</sequence>
<proteinExistence type="predicted"/>
<feature type="region of interest" description="Disordered" evidence="1">
    <location>
        <begin position="63"/>
        <end position="99"/>
    </location>
</feature>
<name>A0A2N5SS26_9BASI</name>
<feature type="region of interest" description="Disordered" evidence="1">
    <location>
        <begin position="1"/>
        <end position="49"/>
    </location>
</feature>
<evidence type="ECO:0000256" key="1">
    <source>
        <dbReference type="SAM" id="MobiDB-lite"/>
    </source>
</evidence>
<accession>A0A2N5SS26</accession>
<reference evidence="2 3" key="1">
    <citation type="submission" date="2017-11" db="EMBL/GenBank/DDBJ databases">
        <title>De novo assembly and phasing of dikaryotic genomes from two isolates of Puccinia coronata f. sp. avenae, the causal agent of oat crown rust.</title>
        <authorList>
            <person name="Miller M.E."/>
            <person name="Zhang Y."/>
            <person name="Omidvar V."/>
            <person name="Sperschneider J."/>
            <person name="Schwessinger B."/>
            <person name="Raley C."/>
            <person name="Palmer J.M."/>
            <person name="Garnica D."/>
            <person name="Upadhyaya N."/>
            <person name="Rathjen J."/>
            <person name="Taylor J.M."/>
            <person name="Park R.F."/>
            <person name="Dodds P.N."/>
            <person name="Hirsch C.D."/>
            <person name="Kianian S.F."/>
            <person name="Figueroa M."/>
        </authorList>
    </citation>
    <scope>NUCLEOTIDE SEQUENCE [LARGE SCALE GENOMIC DNA]</scope>
    <source>
        <strain evidence="2">12NC29</strain>
    </source>
</reference>
<dbReference type="EMBL" id="PGCJ01000881">
    <property type="protein sequence ID" value="PLW16026.1"/>
    <property type="molecule type" value="Genomic_DNA"/>
</dbReference>
<organism evidence="2 3">
    <name type="scientific">Puccinia coronata f. sp. avenae</name>
    <dbReference type="NCBI Taxonomy" id="200324"/>
    <lineage>
        <taxon>Eukaryota</taxon>
        <taxon>Fungi</taxon>
        <taxon>Dikarya</taxon>
        <taxon>Basidiomycota</taxon>
        <taxon>Pucciniomycotina</taxon>
        <taxon>Pucciniomycetes</taxon>
        <taxon>Pucciniales</taxon>
        <taxon>Pucciniaceae</taxon>
        <taxon>Puccinia</taxon>
    </lineage>
</organism>
<feature type="compositionally biased region" description="Low complexity" evidence="1">
    <location>
        <begin position="75"/>
        <end position="84"/>
    </location>
</feature>
<evidence type="ECO:0000313" key="3">
    <source>
        <dbReference type="Proteomes" id="UP000235388"/>
    </source>
</evidence>
<dbReference type="AlphaFoldDB" id="A0A2N5SS26"/>
<gene>
    <name evidence="2" type="ORF">PCANC_18035</name>
</gene>
<protein>
    <submittedName>
        <fullName evidence="2">Uncharacterized protein</fullName>
    </submittedName>
</protein>